<dbReference type="PANTHER" id="PTHR21071">
    <property type="entry name" value="UDP-N-ACETYLENOLPYRUVOYLGLUCOSAMINE REDUCTASE"/>
    <property type="match status" value="1"/>
</dbReference>
<keyword evidence="8 16" id="KW-0274">FAD</keyword>
<evidence type="ECO:0000259" key="17">
    <source>
        <dbReference type="PROSITE" id="PS51387"/>
    </source>
</evidence>
<evidence type="ECO:0000256" key="6">
    <source>
        <dbReference type="ARBA" id="ARBA00022618"/>
    </source>
</evidence>
<dbReference type="Proteomes" id="UP001519306">
    <property type="component" value="Unassembled WGS sequence"/>
</dbReference>
<evidence type="ECO:0000256" key="15">
    <source>
        <dbReference type="ARBA" id="ARBA00048914"/>
    </source>
</evidence>
<protein>
    <recommendedName>
        <fullName evidence="16">UDP-N-acetylenolpyruvoylglucosamine reductase</fullName>
        <ecNumber evidence="16">1.3.1.98</ecNumber>
    </recommendedName>
    <alternativeName>
        <fullName evidence="16">UDP-N-acetylmuramate dehydrogenase</fullName>
    </alternativeName>
</protein>
<dbReference type="PROSITE" id="PS51387">
    <property type="entry name" value="FAD_PCMH"/>
    <property type="match status" value="1"/>
</dbReference>
<feature type="active site" evidence="16">
    <location>
        <position position="168"/>
    </location>
</feature>
<evidence type="ECO:0000256" key="2">
    <source>
        <dbReference type="ARBA" id="ARBA00003921"/>
    </source>
</evidence>
<dbReference type="InterPro" id="IPR006094">
    <property type="entry name" value="Oxid_FAD_bind_N"/>
</dbReference>
<dbReference type="SUPFAM" id="SSF56194">
    <property type="entry name" value="Uridine diphospho-N-Acetylenolpyruvylglucosamine reductase, MurB, C-terminal domain"/>
    <property type="match status" value="1"/>
</dbReference>
<dbReference type="Gene3D" id="3.90.78.10">
    <property type="entry name" value="UDP-N-acetylenolpyruvoylglucosamine reductase, C-terminal domain"/>
    <property type="match status" value="1"/>
</dbReference>
<comment type="catalytic activity">
    <reaction evidence="15 16">
        <text>UDP-N-acetyl-alpha-D-muramate + NADP(+) = UDP-N-acetyl-3-O-(1-carboxyvinyl)-alpha-D-glucosamine + NADPH + H(+)</text>
        <dbReference type="Rhea" id="RHEA:12248"/>
        <dbReference type="ChEBI" id="CHEBI:15378"/>
        <dbReference type="ChEBI" id="CHEBI:57783"/>
        <dbReference type="ChEBI" id="CHEBI:58349"/>
        <dbReference type="ChEBI" id="CHEBI:68483"/>
        <dbReference type="ChEBI" id="CHEBI:70757"/>
        <dbReference type="EC" id="1.3.1.98"/>
    </reaction>
</comment>
<dbReference type="SUPFAM" id="SSF56176">
    <property type="entry name" value="FAD-binding/transporter-associated domain-like"/>
    <property type="match status" value="1"/>
</dbReference>
<organism evidence="18 19">
    <name type="scientific">Peptoniphilus stercorisuis</name>
    <dbReference type="NCBI Taxonomy" id="1436965"/>
    <lineage>
        <taxon>Bacteria</taxon>
        <taxon>Bacillati</taxon>
        <taxon>Bacillota</taxon>
        <taxon>Tissierellia</taxon>
        <taxon>Tissierellales</taxon>
        <taxon>Peptoniphilaceae</taxon>
        <taxon>Peptoniphilus</taxon>
    </lineage>
</organism>
<keyword evidence="7 16" id="KW-0285">Flavoprotein</keyword>
<dbReference type="EMBL" id="JAGGLJ010000017">
    <property type="protein sequence ID" value="MBP2025994.1"/>
    <property type="molecule type" value="Genomic_DNA"/>
</dbReference>
<feature type="active site" evidence="16">
    <location>
        <position position="288"/>
    </location>
</feature>
<gene>
    <name evidence="16" type="primary">murB</name>
    <name evidence="18" type="ORF">J2Z71_001546</name>
</gene>
<evidence type="ECO:0000256" key="1">
    <source>
        <dbReference type="ARBA" id="ARBA00001974"/>
    </source>
</evidence>
<name>A0ABS4KE02_9FIRM</name>
<dbReference type="Gene3D" id="3.30.43.10">
    <property type="entry name" value="Uridine Diphospho-n-acetylenolpyruvylglucosamine Reductase, domain 2"/>
    <property type="match status" value="1"/>
</dbReference>
<keyword evidence="12 16" id="KW-0560">Oxidoreductase</keyword>
<dbReference type="Pfam" id="PF02873">
    <property type="entry name" value="MurB_C"/>
    <property type="match status" value="1"/>
</dbReference>
<keyword evidence="6 16" id="KW-0132">Cell division</keyword>
<comment type="similarity">
    <text evidence="16">Belongs to the MurB family.</text>
</comment>
<evidence type="ECO:0000256" key="13">
    <source>
        <dbReference type="ARBA" id="ARBA00023306"/>
    </source>
</evidence>
<dbReference type="InterPro" id="IPR016167">
    <property type="entry name" value="FAD-bd_PCMH_sub1"/>
</dbReference>
<reference evidence="18 19" key="1">
    <citation type="submission" date="2021-03" db="EMBL/GenBank/DDBJ databases">
        <title>Genomic Encyclopedia of Type Strains, Phase IV (KMG-IV): sequencing the most valuable type-strain genomes for metagenomic binning, comparative biology and taxonomic classification.</title>
        <authorList>
            <person name="Goeker M."/>
        </authorList>
    </citation>
    <scope>NUCLEOTIDE SEQUENCE [LARGE SCALE GENOMIC DNA]</scope>
    <source>
        <strain evidence="18 19">DSM 27563</strain>
    </source>
</reference>
<keyword evidence="10 16" id="KW-0133">Cell shape</keyword>
<dbReference type="NCBIfam" id="TIGR00179">
    <property type="entry name" value="murB"/>
    <property type="match status" value="1"/>
</dbReference>
<keyword evidence="19" id="KW-1185">Reference proteome</keyword>
<sequence length="295" mass="32570">MENLKDYGLVLEMENLNKYTSFHIGGPAKALVFPRDEKSLIEIIKICKSENLKYIVLGNCTNVLVSDKGYDGVVIMLKNVLDNIDINEDTIEAGAGATLRSVANTALSYSLTGFEFAHGIPGSVGGGVIMNAGAYDGELKDIVESVRVLDDNLNIIELSNEDMNFSYRTSVAQENNYIVLSAKFKLVKGDSIKIKEKMDDLWNRRVTKQPLEWPSAGSTFRRPKGYFAGKLIDDSGLRGFTHGNASISDKHCGFVINKGGATAREVRETIETVQKIVKDNYGVELKREVKYIGDN</sequence>
<keyword evidence="13 16" id="KW-0131">Cell cycle</keyword>
<comment type="function">
    <text evidence="2 16">Cell wall formation.</text>
</comment>
<dbReference type="EC" id="1.3.1.98" evidence="16"/>
<feature type="active site" description="Proton donor" evidence="16">
    <location>
        <position position="218"/>
    </location>
</feature>
<evidence type="ECO:0000256" key="14">
    <source>
        <dbReference type="ARBA" id="ARBA00023316"/>
    </source>
</evidence>
<evidence type="ECO:0000313" key="18">
    <source>
        <dbReference type="EMBL" id="MBP2025994.1"/>
    </source>
</evidence>
<dbReference type="InterPro" id="IPR003170">
    <property type="entry name" value="MurB"/>
</dbReference>
<evidence type="ECO:0000256" key="10">
    <source>
        <dbReference type="ARBA" id="ARBA00022960"/>
    </source>
</evidence>
<accession>A0ABS4KE02</accession>
<keyword evidence="9 16" id="KW-0521">NADP</keyword>
<dbReference type="InterPro" id="IPR016166">
    <property type="entry name" value="FAD-bd_PCMH"/>
</dbReference>
<keyword evidence="11 16" id="KW-0573">Peptidoglycan synthesis</keyword>
<dbReference type="GO" id="GO:0008762">
    <property type="term" value="F:UDP-N-acetylmuramate dehydrogenase activity"/>
    <property type="evidence" value="ECO:0007669"/>
    <property type="project" value="UniProtKB-EC"/>
</dbReference>
<evidence type="ECO:0000256" key="8">
    <source>
        <dbReference type="ARBA" id="ARBA00022827"/>
    </source>
</evidence>
<evidence type="ECO:0000256" key="5">
    <source>
        <dbReference type="ARBA" id="ARBA00022490"/>
    </source>
</evidence>
<dbReference type="HAMAP" id="MF_00037">
    <property type="entry name" value="MurB"/>
    <property type="match status" value="1"/>
</dbReference>
<dbReference type="PANTHER" id="PTHR21071:SF4">
    <property type="entry name" value="UDP-N-ACETYLENOLPYRUVOYLGLUCOSAMINE REDUCTASE"/>
    <property type="match status" value="1"/>
</dbReference>
<dbReference type="InterPro" id="IPR036635">
    <property type="entry name" value="MurB_C_sf"/>
</dbReference>
<dbReference type="Gene3D" id="3.30.465.10">
    <property type="match status" value="1"/>
</dbReference>
<dbReference type="InterPro" id="IPR036318">
    <property type="entry name" value="FAD-bd_PCMH-like_sf"/>
</dbReference>
<dbReference type="InterPro" id="IPR011601">
    <property type="entry name" value="MurB_C"/>
</dbReference>
<comment type="cofactor">
    <cofactor evidence="1 16">
        <name>FAD</name>
        <dbReference type="ChEBI" id="CHEBI:57692"/>
    </cofactor>
</comment>
<dbReference type="RefSeq" id="WP_210061792.1">
    <property type="nucleotide sequence ID" value="NZ_JAGGLJ010000017.1"/>
</dbReference>
<feature type="domain" description="FAD-binding PCMH-type" evidence="17">
    <location>
        <begin position="24"/>
        <end position="189"/>
    </location>
</feature>
<proteinExistence type="inferred from homology"/>
<evidence type="ECO:0000313" key="19">
    <source>
        <dbReference type="Proteomes" id="UP001519306"/>
    </source>
</evidence>
<keyword evidence="14 16" id="KW-0961">Cell wall biogenesis/degradation</keyword>
<evidence type="ECO:0000256" key="16">
    <source>
        <dbReference type="HAMAP-Rule" id="MF_00037"/>
    </source>
</evidence>
<dbReference type="Pfam" id="PF01565">
    <property type="entry name" value="FAD_binding_4"/>
    <property type="match status" value="1"/>
</dbReference>
<evidence type="ECO:0000256" key="12">
    <source>
        <dbReference type="ARBA" id="ARBA00023002"/>
    </source>
</evidence>
<evidence type="ECO:0000256" key="3">
    <source>
        <dbReference type="ARBA" id="ARBA00004496"/>
    </source>
</evidence>
<evidence type="ECO:0000256" key="4">
    <source>
        <dbReference type="ARBA" id="ARBA00004752"/>
    </source>
</evidence>
<dbReference type="NCBIfam" id="NF010480">
    <property type="entry name" value="PRK13905.1"/>
    <property type="match status" value="1"/>
</dbReference>
<dbReference type="InterPro" id="IPR016169">
    <property type="entry name" value="FAD-bd_PCMH_sub2"/>
</dbReference>
<keyword evidence="5 16" id="KW-0963">Cytoplasm</keyword>
<evidence type="ECO:0000256" key="9">
    <source>
        <dbReference type="ARBA" id="ARBA00022857"/>
    </source>
</evidence>
<evidence type="ECO:0000256" key="11">
    <source>
        <dbReference type="ARBA" id="ARBA00022984"/>
    </source>
</evidence>
<comment type="subcellular location">
    <subcellularLocation>
        <location evidence="3 16">Cytoplasm</location>
    </subcellularLocation>
</comment>
<comment type="caution">
    <text evidence="18">The sequence shown here is derived from an EMBL/GenBank/DDBJ whole genome shotgun (WGS) entry which is preliminary data.</text>
</comment>
<comment type="pathway">
    <text evidence="4 16">Cell wall biogenesis; peptidoglycan biosynthesis.</text>
</comment>
<evidence type="ECO:0000256" key="7">
    <source>
        <dbReference type="ARBA" id="ARBA00022630"/>
    </source>
</evidence>